<dbReference type="EMBL" id="JAQQBS010001423">
    <property type="protein sequence ID" value="KAK0159971.1"/>
    <property type="molecule type" value="Genomic_DNA"/>
</dbReference>
<dbReference type="InterPro" id="IPR011009">
    <property type="entry name" value="Kinase-like_dom_sf"/>
</dbReference>
<reference evidence="6" key="2">
    <citation type="submission" date="2023-03" db="EMBL/GenBank/DDBJ databases">
        <authorList>
            <person name="Inwood S.N."/>
            <person name="Skelly J.G."/>
            <person name="Guhlin J."/>
            <person name="Harrop T.W.R."/>
            <person name="Goldson S.G."/>
            <person name="Dearden P.K."/>
        </authorList>
    </citation>
    <scope>NUCLEOTIDE SEQUENCE</scope>
    <source>
        <strain evidence="6">Irish</strain>
        <tissue evidence="6">Whole body</tissue>
    </source>
</reference>
<evidence type="ECO:0000256" key="2">
    <source>
        <dbReference type="ARBA" id="ARBA00023264"/>
    </source>
</evidence>
<evidence type="ECO:0000313" key="7">
    <source>
        <dbReference type="Proteomes" id="UP001168990"/>
    </source>
</evidence>
<protein>
    <recommendedName>
        <fullName evidence="5">ethanolamine kinase</fullName>
        <ecNumber evidence="5">2.7.1.82</ecNumber>
    </recommendedName>
</protein>
<reference evidence="6" key="1">
    <citation type="journal article" date="2023" name="bioRxiv">
        <title>Scaffold-level genome assemblies of two parasitoid biocontrol wasps reveal the parthenogenesis mechanism and an associated novel virus.</title>
        <authorList>
            <person name="Inwood S."/>
            <person name="Skelly J."/>
            <person name="Guhlin J."/>
            <person name="Harrop T."/>
            <person name="Goldson S."/>
            <person name="Dearden P."/>
        </authorList>
    </citation>
    <scope>NUCLEOTIDE SEQUENCE</scope>
    <source>
        <strain evidence="6">Irish</strain>
        <tissue evidence="6">Whole body</tissue>
    </source>
</reference>
<dbReference type="EC" id="2.7.1.82" evidence="5"/>
<dbReference type="Proteomes" id="UP001168990">
    <property type="component" value="Unassembled WGS sequence"/>
</dbReference>
<sequence>MTTTEELELNITIDENNLITGAIDVVKHIRPTWVTNRLQFKVFTDGITNKLIGVYDPDHYNEMVLVRVYGNKTDLLIDRADEKRNIRILNKAGHTHKLYATFNNGLAYEFLPGEILTIKTVRQREVYSLIAKRMAQMHKLTLNDYPDINREPMIWKKTERFMELMPRYFNDPDKQSRFQSMIKPIAILEEEYKILKNKLIMLNSPIVFAHNDLLLANVLYNKEQNTVTFIDFEYTAFNYQAFDIANHFAEFAGVDNIDYSLYPEETFQRSWLRIYLQCYNGTRNVSEDDVTKLYEQIQQFTLLTHFFWGCWALIQYNYSTIDFDFSRFAATRFNEFFKLKDQLKFHSK</sequence>
<comment type="similarity">
    <text evidence="4">Belongs to the choline/ethanolamine kinase family.</text>
</comment>
<evidence type="ECO:0000256" key="4">
    <source>
        <dbReference type="ARBA" id="ARBA00038211"/>
    </source>
</evidence>
<dbReference type="AlphaFoldDB" id="A0AA39C8P5"/>
<dbReference type="Gene3D" id="3.90.1200.10">
    <property type="match status" value="1"/>
</dbReference>
<evidence type="ECO:0000256" key="5">
    <source>
        <dbReference type="ARBA" id="ARBA00038874"/>
    </source>
</evidence>
<keyword evidence="1" id="KW-0594">Phospholipid biosynthesis</keyword>
<dbReference type="PANTHER" id="PTHR22603:SF66">
    <property type="entry name" value="ETHANOLAMINE KINASE"/>
    <property type="match status" value="1"/>
</dbReference>
<keyword evidence="1" id="KW-0444">Lipid biosynthesis</keyword>
<evidence type="ECO:0000256" key="1">
    <source>
        <dbReference type="ARBA" id="ARBA00023209"/>
    </source>
</evidence>
<keyword evidence="1" id="KW-0443">Lipid metabolism</keyword>
<accession>A0AA39C8P5</accession>
<keyword evidence="7" id="KW-1185">Reference proteome</keyword>
<evidence type="ECO:0000256" key="3">
    <source>
        <dbReference type="ARBA" id="ARBA00037883"/>
    </source>
</evidence>
<dbReference type="CDD" id="cd05157">
    <property type="entry name" value="ETNK_euk"/>
    <property type="match status" value="1"/>
</dbReference>
<name>A0AA39C8P5_9HYME</name>
<dbReference type="PANTHER" id="PTHR22603">
    <property type="entry name" value="CHOLINE/ETHANOALAMINE KINASE"/>
    <property type="match status" value="1"/>
</dbReference>
<dbReference type="Gene3D" id="3.30.200.20">
    <property type="entry name" value="Phosphorylase Kinase, domain 1"/>
    <property type="match status" value="1"/>
</dbReference>
<comment type="pathway">
    <text evidence="3">Phospholipid metabolism; phosphatidylethanolamine biosynthesis; phosphatidylethanolamine from ethanolamine: step 1/3.</text>
</comment>
<evidence type="ECO:0000313" key="6">
    <source>
        <dbReference type="EMBL" id="KAK0159971.1"/>
    </source>
</evidence>
<organism evidence="6 7">
    <name type="scientific">Microctonus aethiopoides</name>
    <dbReference type="NCBI Taxonomy" id="144406"/>
    <lineage>
        <taxon>Eukaryota</taxon>
        <taxon>Metazoa</taxon>
        <taxon>Ecdysozoa</taxon>
        <taxon>Arthropoda</taxon>
        <taxon>Hexapoda</taxon>
        <taxon>Insecta</taxon>
        <taxon>Pterygota</taxon>
        <taxon>Neoptera</taxon>
        <taxon>Endopterygota</taxon>
        <taxon>Hymenoptera</taxon>
        <taxon>Apocrita</taxon>
        <taxon>Ichneumonoidea</taxon>
        <taxon>Braconidae</taxon>
        <taxon>Euphorinae</taxon>
        <taxon>Microctonus</taxon>
    </lineage>
</organism>
<proteinExistence type="inferred from homology"/>
<comment type="caution">
    <text evidence="6">The sequence shown here is derived from an EMBL/GenBank/DDBJ whole genome shotgun (WGS) entry which is preliminary data.</text>
</comment>
<dbReference type="GO" id="GO:0005737">
    <property type="term" value="C:cytoplasm"/>
    <property type="evidence" value="ECO:0007669"/>
    <property type="project" value="TreeGrafter"/>
</dbReference>
<dbReference type="SUPFAM" id="SSF56112">
    <property type="entry name" value="Protein kinase-like (PK-like)"/>
    <property type="match status" value="1"/>
</dbReference>
<dbReference type="Pfam" id="PF01633">
    <property type="entry name" value="Choline_kinase"/>
    <property type="match status" value="1"/>
</dbReference>
<dbReference type="GO" id="GO:0004305">
    <property type="term" value="F:ethanolamine kinase activity"/>
    <property type="evidence" value="ECO:0007669"/>
    <property type="project" value="UniProtKB-EC"/>
</dbReference>
<gene>
    <name evidence="6" type="ORF">PV328_007425</name>
</gene>
<dbReference type="GO" id="GO:0006646">
    <property type="term" value="P:phosphatidylethanolamine biosynthetic process"/>
    <property type="evidence" value="ECO:0007669"/>
    <property type="project" value="TreeGrafter"/>
</dbReference>
<keyword evidence="2" id="KW-1208">Phospholipid metabolism</keyword>